<dbReference type="Pfam" id="PF00135">
    <property type="entry name" value="COesterase"/>
    <property type="match status" value="1"/>
</dbReference>
<dbReference type="PROSITE" id="PS00941">
    <property type="entry name" value="CARBOXYLESTERASE_B_2"/>
    <property type="match status" value="1"/>
</dbReference>
<comment type="caution">
    <text evidence="5">The sequence shown here is derived from an EMBL/GenBank/DDBJ whole genome shotgun (WGS) entry which is preliminary data.</text>
</comment>
<dbReference type="GO" id="GO:0016787">
    <property type="term" value="F:hydrolase activity"/>
    <property type="evidence" value="ECO:0007669"/>
    <property type="project" value="UniProtKB-KW"/>
</dbReference>
<evidence type="ECO:0000259" key="4">
    <source>
        <dbReference type="Pfam" id="PF00135"/>
    </source>
</evidence>
<evidence type="ECO:0000256" key="1">
    <source>
        <dbReference type="ARBA" id="ARBA00005964"/>
    </source>
</evidence>
<evidence type="ECO:0000313" key="6">
    <source>
        <dbReference type="Proteomes" id="UP001194468"/>
    </source>
</evidence>
<dbReference type="InterPro" id="IPR019819">
    <property type="entry name" value="Carboxylesterase_B_CS"/>
</dbReference>
<dbReference type="EMBL" id="WHUW01000009">
    <property type="protein sequence ID" value="KAF8442075.1"/>
    <property type="molecule type" value="Genomic_DNA"/>
</dbReference>
<feature type="chain" id="PRO_5041781973" description="Carboxylic ester hydrolase" evidence="3">
    <location>
        <begin position="28"/>
        <end position="549"/>
    </location>
</feature>
<dbReference type="InterPro" id="IPR050309">
    <property type="entry name" value="Type-B_Carboxylest/Lipase"/>
</dbReference>
<name>A0AAD4GGZ9_BOLED</name>
<dbReference type="Gene3D" id="3.40.50.1820">
    <property type="entry name" value="alpha/beta hydrolase"/>
    <property type="match status" value="1"/>
</dbReference>
<keyword evidence="6" id="KW-1185">Reference proteome</keyword>
<dbReference type="Proteomes" id="UP001194468">
    <property type="component" value="Unassembled WGS sequence"/>
</dbReference>
<feature type="signal peptide" evidence="3">
    <location>
        <begin position="1"/>
        <end position="27"/>
    </location>
</feature>
<keyword evidence="3" id="KW-0732">Signal</keyword>
<dbReference type="InterPro" id="IPR002018">
    <property type="entry name" value="CarbesteraseB"/>
</dbReference>
<dbReference type="InterPro" id="IPR019826">
    <property type="entry name" value="Carboxylesterase_B_AS"/>
</dbReference>
<reference evidence="5" key="1">
    <citation type="submission" date="2019-10" db="EMBL/GenBank/DDBJ databases">
        <authorList>
            <consortium name="DOE Joint Genome Institute"/>
            <person name="Kuo A."/>
            <person name="Miyauchi S."/>
            <person name="Kiss E."/>
            <person name="Drula E."/>
            <person name="Kohler A."/>
            <person name="Sanchez-Garcia M."/>
            <person name="Andreopoulos B."/>
            <person name="Barry K.W."/>
            <person name="Bonito G."/>
            <person name="Buee M."/>
            <person name="Carver A."/>
            <person name="Chen C."/>
            <person name="Cichocki N."/>
            <person name="Clum A."/>
            <person name="Culley D."/>
            <person name="Crous P.W."/>
            <person name="Fauchery L."/>
            <person name="Girlanda M."/>
            <person name="Hayes R."/>
            <person name="Keri Z."/>
            <person name="LaButti K."/>
            <person name="Lipzen A."/>
            <person name="Lombard V."/>
            <person name="Magnuson J."/>
            <person name="Maillard F."/>
            <person name="Morin E."/>
            <person name="Murat C."/>
            <person name="Nolan M."/>
            <person name="Ohm R."/>
            <person name="Pangilinan J."/>
            <person name="Pereira M."/>
            <person name="Perotto S."/>
            <person name="Peter M."/>
            <person name="Riley R."/>
            <person name="Sitrit Y."/>
            <person name="Stielow B."/>
            <person name="Szollosi G."/>
            <person name="Zifcakova L."/>
            <person name="Stursova M."/>
            <person name="Spatafora J.W."/>
            <person name="Tedersoo L."/>
            <person name="Vaario L.-M."/>
            <person name="Yamada A."/>
            <person name="Yan M."/>
            <person name="Wang P."/>
            <person name="Xu J."/>
            <person name="Bruns T."/>
            <person name="Baldrian P."/>
            <person name="Vilgalys R."/>
            <person name="Henrissat B."/>
            <person name="Grigoriev I.V."/>
            <person name="Hibbett D."/>
            <person name="Nagy L.G."/>
            <person name="Martin F.M."/>
        </authorList>
    </citation>
    <scope>NUCLEOTIDE SEQUENCE</scope>
    <source>
        <strain evidence="5">BED1</strain>
    </source>
</reference>
<gene>
    <name evidence="5" type="ORF">L210DRAFT_3611651</name>
</gene>
<dbReference type="PROSITE" id="PS00122">
    <property type="entry name" value="CARBOXYLESTERASE_B_1"/>
    <property type="match status" value="1"/>
</dbReference>
<organism evidence="5 6">
    <name type="scientific">Boletus edulis BED1</name>
    <dbReference type="NCBI Taxonomy" id="1328754"/>
    <lineage>
        <taxon>Eukaryota</taxon>
        <taxon>Fungi</taxon>
        <taxon>Dikarya</taxon>
        <taxon>Basidiomycota</taxon>
        <taxon>Agaricomycotina</taxon>
        <taxon>Agaricomycetes</taxon>
        <taxon>Agaricomycetidae</taxon>
        <taxon>Boletales</taxon>
        <taxon>Boletineae</taxon>
        <taxon>Boletaceae</taxon>
        <taxon>Boletoideae</taxon>
        <taxon>Boletus</taxon>
    </lineage>
</organism>
<sequence length="549" mass="59701">MVRMARGLSLTVLLLISSALLVNTATATNANVATPIVDLGYARYQGQFDAQTNITSFLSIRYAAPPLDNLRFQAPQPPVPEPGIQPATQNPNTCYQTSFGASMAAPVSPFGHNKRQSTTPGASEDCLFLNVFVPGTIPAEPATVGGLPVLVWIHGGGYEEGYAAWYNGADLIIDSLNTVVVVVIQYRLGAFGFLAGNEVKAQGALNAGLLDQTFTLQWVQDHIGLFGGDKTHVTIWGESAGAGSVLQHIVANGGNTQPPLFHAAIVSSTYLPPQYYYNDRLPQLLYNEVVTMTGCASSAETFTCLQSVEADMLQTANSALAGSALYGTFIFVPVVDGTFILERPTVTLAKGQVNGQVLLAMGNQNEGNIFVDANETLSITDYVSQLFPDMTFAQVQEAASVYKNYGTAVDQAIMVMGDSIFVCPGYYLLHTFAGRSWKGLFAIPPAYHAQDLLYYFNRQHPPYNNTEFINAFSQSFISLAKYYDVNVKFDPDNITPYWNEYYIGETEMLFNRTEAGVPVVEPIRTDPELNERCAYVLVDGDVYDGTVIV</sequence>
<reference evidence="5" key="2">
    <citation type="journal article" date="2020" name="Nat. Commun.">
        <title>Large-scale genome sequencing of mycorrhizal fungi provides insights into the early evolution of symbiotic traits.</title>
        <authorList>
            <person name="Miyauchi S."/>
            <person name="Kiss E."/>
            <person name="Kuo A."/>
            <person name="Drula E."/>
            <person name="Kohler A."/>
            <person name="Sanchez-Garcia M."/>
            <person name="Morin E."/>
            <person name="Andreopoulos B."/>
            <person name="Barry K.W."/>
            <person name="Bonito G."/>
            <person name="Buee M."/>
            <person name="Carver A."/>
            <person name="Chen C."/>
            <person name="Cichocki N."/>
            <person name="Clum A."/>
            <person name="Culley D."/>
            <person name="Crous P.W."/>
            <person name="Fauchery L."/>
            <person name="Girlanda M."/>
            <person name="Hayes R.D."/>
            <person name="Keri Z."/>
            <person name="LaButti K."/>
            <person name="Lipzen A."/>
            <person name="Lombard V."/>
            <person name="Magnuson J."/>
            <person name="Maillard F."/>
            <person name="Murat C."/>
            <person name="Nolan M."/>
            <person name="Ohm R.A."/>
            <person name="Pangilinan J."/>
            <person name="Pereira M.F."/>
            <person name="Perotto S."/>
            <person name="Peter M."/>
            <person name="Pfister S."/>
            <person name="Riley R."/>
            <person name="Sitrit Y."/>
            <person name="Stielow J.B."/>
            <person name="Szollosi G."/>
            <person name="Zifcakova L."/>
            <person name="Stursova M."/>
            <person name="Spatafora J.W."/>
            <person name="Tedersoo L."/>
            <person name="Vaario L.M."/>
            <person name="Yamada A."/>
            <person name="Yan M."/>
            <person name="Wang P."/>
            <person name="Xu J."/>
            <person name="Bruns T."/>
            <person name="Baldrian P."/>
            <person name="Vilgalys R."/>
            <person name="Dunand C."/>
            <person name="Henrissat B."/>
            <person name="Grigoriev I.V."/>
            <person name="Hibbett D."/>
            <person name="Nagy L.G."/>
            <person name="Martin F.M."/>
        </authorList>
    </citation>
    <scope>NUCLEOTIDE SEQUENCE</scope>
    <source>
        <strain evidence="5">BED1</strain>
    </source>
</reference>
<evidence type="ECO:0000313" key="5">
    <source>
        <dbReference type="EMBL" id="KAF8442075.1"/>
    </source>
</evidence>
<evidence type="ECO:0000256" key="3">
    <source>
        <dbReference type="RuleBase" id="RU361235"/>
    </source>
</evidence>
<feature type="domain" description="Carboxylesterase type B" evidence="4">
    <location>
        <begin position="35"/>
        <end position="435"/>
    </location>
</feature>
<dbReference type="SUPFAM" id="SSF53474">
    <property type="entry name" value="alpha/beta-Hydrolases"/>
    <property type="match status" value="1"/>
</dbReference>
<proteinExistence type="inferred from homology"/>
<evidence type="ECO:0000256" key="2">
    <source>
        <dbReference type="ARBA" id="ARBA00022801"/>
    </source>
</evidence>
<dbReference type="EC" id="3.1.1.-" evidence="3"/>
<dbReference type="AlphaFoldDB" id="A0AAD4GGZ9"/>
<dbReference type="PANTHER" id="PTHR11559">
    <property type="entry name" value="CARBOXYLESTERASE"/>
    <property type="match status" value="1"/>
</dbReference>
<comment type="similarity">
    <text evidence="1 3">Belongs to the type-B carboxylesterase/lipase family.</text>
</comment>
<protein>
    <recommendedName>
        <fullName evidence="3">Carboxylic ester hydrolase</fullName>
        <ecNumber evidence="3">3.1.1.-</ecNumber>
    </recommendedName>
</protein>
<keyword evidence="2 3" id="KW-0378">Hydrolase</keyword>
<dbReference type="InterPro" id="IPR029058">
    <property type="entry name" value="AB_hydrolase_fold"/>
</dbReference>
<accession>A0AAD4GGZ9</accession>